<comment type="caution">
    <text evidence="1">The sequence shown here is derived from an EMBL/GenBank/DDBJ whole genome shotgun (WGS) entry which is preliminary data.</text>
</comment>
<gene>
    <name evidence="1" type="ORF">CEY02_18375</name>
</gene>
<evidence type="ECO:0000313" key="1">
    <source>
        <dbReference type="EMBL" id="PCK18769.1"/>
    </source>
</evidence>
<accession>A0A2A5INY8</accession>
<reference evidence="1 2" key="1">
    <citation type="submission" date="2017-06" db="EMBL/GenBank/DDBJ databases">
        <title>Draft Genome Sequence of Bacillus sp Strain 36R Isolated from saline sediment at Atanasia, Sonora, Mexico.</title>
        <authorList>
            <person name="Sanchez Diaz R."/>
            <person name="Quiroz Macias M.E."/>
            <person name="Ibarra Gamez J.C."/>
            <person name="Enciso Ibarra J."/>
            <person name="Gomez Gil B."/>
            <person name="Galaviz Silva L."/>
        </authorList>
    </citation>
    <scope>NUCLEOTIDE SEQUENCE [LARGE SCALE GENOMIC DNA]</scope>
    <source>
        <strain evidence="1 2">36R_ATNSAL</strain>
    </source>
</reference>
<organism evidence="1 2">
    <name type="scientific">Bacillus pumilus</name>
    <name type="common">Bacillus mesentericus</name>
    <dbReference type="NCBI Taxonomy" id="1408"/>
    <lineage>
        <taxon>Bacteria</taxon>
        <taxon>Bacillati</taxon>
        <taxon>Bacillota</taxon>
        <taxon>Bacilli</taxon>
        <taxon>Bacillales</taxon>
        <taxon>Bacillaceae</taxon>
        <taxon>Bacillus</taxon>
    </lineage>
</organism>
<dbReference type="Proteomes" id="UP000228754">
    <property type="component" value="Unassembled WGS sequence"/>
</dbReference>
<sequence>MFTLDDGMRVTEAEIDWCMETYEQLKKLG</sequence>
<name>A0A2A5INY8_BACPU</name>
<proteinExistence type="predicted"/>
<dbReference type="AlphaFoldDB" id="A0A2A5INY8"/>
<dbReference type="EMBL" id="NKHG01000117">
    <property type="protein sequence ID" value="PCK18769.1"/>
    <property type="molecule type" value="Genomic_DNA"/>
</dbReference>
<protein>
    <submittedName>
        <fullName evidence="1">Uncharacterized protein</fullName>
    </submittedName>
</protein>
<evidence type="ECO:0000313" key="2">
    <source>
        <dbReference type="Proteomes" id="UP000228754"/>
    </source>
</evidence>